<accession>A0A915I9I5</accession>
<dbReference type="InterPro" id="IPR050951">
    <property type="entry name" value="Retrovirus_Pol_polyprotein"/>
</dbReference>
<dbReference type="AlphaFoldDB" id="A0A915I9I5"/>
<keyword evidence="2" id="KW-1185">Reference proteome</keyword>
<dbReference type="PROSITE" id="PS50994">
    <property type="entry name" value="INTEGRASE"/>
    <property type="match status" value="1"/>
</dbReference>
<dbReference type="InterPro" id="IPR012337">
    <property type="entry name" value="RNaseH-like_sf"/>
</dbReference>
<evidence type="ECO:0000313" key="2">
    <source>
        <dbReference type="Proteomes" id="UP000887565"/>
    </source>
</evidence>
<dbReference type="Gene3D" id="3.30.420.10">
    <property type="entry name" value="Ribonuclease H-like superfamily/Ribonuclease H"/>
    <property type="match status" value="1"/>
</dbReference>
<proteinExistence type="predicted"/>
<name>A0A915I9I5_ROMCU</name>
<dbReference type="PANTHER" id="PTHR37984:SF15">
    <property type="entry name" value="INTEGRASE CATALYTIC DOMAIN-CONTAINING PROTEIN"/>
    <property type="match status" value="1"/>
</dbReference>
<dbReference type="GO" id="GO:0015074">
    <property type="term" value="P:DNA integration"/>
    <property type="evidence" value="ECO:0007669"/>
    <property type="project" value="InterPro"/>
</dbReference>
<evidence type="ECO:0000313" key="3">
    <source>
        <dbReference type="WBParaSite" id="nRc.2.0.1.t10839-RA"/>
    </source>
</evidence>
<protein>
    <submittedName>
        <fullName evidence="3">Integrase catalytic domain-containing protein</fullName>
    </submittedName>
</protein>
<dbReference type="PANTHER" id="PTHR37984">
    <property type="entry name" value="PROTEIN CBG26694"/>
    <property type="match status" value="1"/>
</dbReference>
<dbReference type="Proteomes" id="UP000887565">
    <property type="component" value="Unplaced"/>
</dbReference>
<dbReference type="WBParaSite" id="nRc.2.0.1.t10839-RA">
    <property type="protein sequence ID" value="nRc.2.0.1.t10839-RA"/>
    <property type="gene ID" value="nRc.2.0.1.g10839"/>
</dbReference>
<dbReference type="SUPFAM" id="SSF53098">
    <property type="entry name" value="Ribonuclease H-like"/>
    <property type="match status" value="1"/>
</dbReference>
<dbReference type="InterPro" id="IPR001584">
    <property type="entry name" value="Integrase_cat-core"/>
</dbReference>
<reference evidence="3" key="1">
    <citation type="submission" date="2022-11" db="UniProtKB">
        <authorList>
            <consortium name="WormBaseParasite"/>
        </authorList>
    </citation>
    <scope>IDENTIFICATION</scope>
</reference>
<sequence>MECFLNNVVLAHPGLLILLSDQGECFTSKLLQEICLLLKICKVKTRTYHSQCNCMVEHFNQMLIPQLKKYRAEDPDNWECYLLYTVLAYNVTKHTTIGHSPFSLLHGYKPRITFDYDCTCCLTLLLN</sequence>
<organism evidence="2 3">
    <name type="scientific">Romanomermis culicivorax</name>
    <name type="common">Nematode worm</name>
    <dbReference type="NCBI Taxonomy" id="13658"/>
    <lineage>
        <taxon>Eukaryota</taxon>
        <taxon>Metazoa</taxon>
        <taxon>Ecdysozoa</taxon>
        <taxon>Nematoda</taxon>
        <taxon>Enoplea</taxon>
        <taxon>Dorylaimia</taxon>
        <taxon>Mermithida</taxon>
        <taxon>Mermithoidea</taxon>
        <taxon>Mermithidae</taxon>
        <taxon>Romanomermis</taxon>
    </lineage>
</organism>
<dbReference type="InterPro" id="IPR036397">
    <property type="entry name" value="RNaseH_sf"/>
</dbReference>
<feature type="domain" description="Integrase catalytic" evidence="1">
    <location>
        <begin position="1"/>
        <end position="109"/>
    </location>
</feature>
<evidence type="ECO:0000259" key="1">
    <source>
        <dbReference type="PROSITE" id="PS50994"/>
    </source>
</evidence>
<dbReference type="GO" id="GO:0003676">
    <property type="term" value="F:nucleic acid binding"/>
    <property type="evidence" value="ECO:0007669"/>
    <property type="project" value="InterPro"/>
</dbReference>